<dbReference type="KEGG" id="ahm:TL08_14280"/>
<evidence type="ECO:0000256" key="2">
    <source>
        <dbReference type="ARBA" id="ARBA00012925"/>
    </source>
</evidence>
<feature type="region of interest" description="Disordered" evidence="8">
    <location>
        <begin position="42"/>
        <end position="61"/>
    </location>
</feature>
<feature type="binding site" evidence="7">
    <location>
        <position position="161"/>
    </location>
    <ligand>
        <name>Zn(2+)</name>
        <dbReference type="ChEBI" id="CHEBI:29105"/>
    </ligand>
</feature>
<organism evidence="9 10">
    <name type="scientific">Actinoalloteichus hymeniacidonis</name>
    <dbReference type="NCBI Taxonomy" id="340345"/>
    <lineage>
        <taxon>Bacteria</taxon>
        <taxon>Bacillati</taxon>
        <taxon>Actinomycetota</taxon>
        <taxon>Actinomycetes</taxon>
        <taxon>Pseudonocardiales</taxon>
        <taxon>Pseudonocardiaceae</taxon>
        <taxon>Actinoalloteichus</taxon>
    </lineage>
</organism>
<dbReference type="EC" id="4.2.1.1" evidence="2"/>
<reference evidence="10" key="1">
    <citation type="submission" date="2016-03" db="EMBL/GenBank/DDBJ databases">
        <title>Complete genome sequence of the type strain Actinoalloteichus hymeniacidonis DSM 45092.</title>
        <authorList>
            <person name="Schaffert L."/>
            <person name="Albersmeier A."/>
            <person name="Winkler A."/>
            <person name="Kalinowski J."/>
            <person name="Zotchev S."/>
            <person name="Ruckert C."/>
        </authorList>
    </citation>
    <scope>NUCLEOTIDE SEQUENCE [LARGE SCALE GENOMIC DNA]</scope>
    <source>
        <strain evidence="10">HPA177(T) (DSM 45092(T))</strain>
    </source>
</reference>
<dbReference type="Gene3D" id="3.40.1050.10">
    <property type="entry name" value="Carbonic anhydrase"/>
    <property type="match status" value="1"/>
</dbReference>
<dbReference type="GO" id="GO:0015976">
    <property type="term" value="P:carbon utilization"/>
    <property type="evidence" value="ECO:0007669"/>
    <property type="project" value="InterPro"/>
</dbReference>
<evidence type="ECO:0000256" key="1">
    <source>
        <dbReference type="ARBA" id="ARBA00006217"/>
    </source>
</evidence>
<evidence type="ECO:0000256" key="7">
    <source>
        <dbReference type="PIRSR" id="PIRSR601765-1"/>
    </source>
</evidence>
<dbReference type="InterPro" id="IPR015892">
    <property type="entry name" value="Carbonic_anhydrase_CS"/>
</dbReference>
<dbReference type="SUPFAM" id="SSF53056">
    <property type="entry name" value="beta-carbonic anhydrase, cab"/>
    <property type="match status" value="1"/>
</dbReference>
<keyword evidence="4 9" id="KW-0456">Lyase</keyword>
<sequence>MVNTSGGTNPVEEPARMSRRRLFGLGAAATAGLALASFAAASPVSGQTSPPGTTSPAGHPADATEAWRLLTEGNARFVQGQPSHPHQDESWRDSLVEGQNPFATVLGCADSRVPPEVLFDQGFGDLFTIRSAGEVLDDAVVGSIEYGVEHVGTPLVVILGHAQCGAVAAAIDTVNGEGHLEGDISSLVRDVEAAVRATPADSDPDAFFAACVENQVRRTAAMLLERSDIVRDAVEGHGVQIVTAVYDLETGQVNRID</sequence>
<dbReference type="Pfam" id="PF00484">
    <property type="entry name" value="Pro_CA"/>
    <property type="match status" value="1"/>
</dbReference>
<evidence type="ECO:0000256" key="5">
    <source>
        <dbReference type="ARBA" id="ARBA00024993"/>
    </source>
</evidence>
<dbReference type="Proteomes" id="UP000095210">
    <property type="component" value="Chromosome"/>
</dbReference>
<dbReference type="GO" id="GO:0008270">
    <property type="term" value="F:zinc ion binding"/>
    <property type="evidence" value="ECO:0007669"/>
    <property type="project" value="InterPro"/>
</dbReference>
<dbReference type="RefSeq" id="WP_084643004.1">
    <property type="nucleotide sequence ID" value="NZ_JACHIS010000001.1"/>
</dbReference>
<dbReference type="EMBL" id="CP014859">
    <property type="protein sequence ID" value="AOS63670.1"/>
    <property type="molecule type" value="Genomic_DNA"/>
</dbReference>
<protein>
    <recommendedName>
        <fullName evidence="2">carbonic anhydrase</fullName>
        <ecNumber evidence="2">4.2.1.1</ecNumber>
    </recommendedName>
</protein>
<dbReference type="GO" id="GO:0004089">
    <property type="term" value="F:carbonate dehydratase activity"/>
    <property type="evidence" value="ECO:0007669"/>
    <property type="project" value="UniProtKB-EC"/>
</dbReference>
<feature type="binding site" evidence="7">
    <location>
        <position position="164"/>
    </location>
    <ligand>
        <name>Zn(2+)</name>
        <dbReference type="ChEBI" id="CHEBI:29105"/>
    </ligand>
</feature>
<evidence type="ECO:0000256" key="8">
    <source>
        <dbReference type="SAM" id="MobiDB-lite"/>
    </source>
</evidence>
<dbReference type="InterPro" id="IPR006311">
    <property type="entry name" value="TAT_signal"/>
</dbReference>
<dbReference type="PROSITE" id="PS51318">
    <property type="entry name" value="TAT"/>
    <property type="match status" value="1"/>
</dbReference>
<dbReference type="SMART" id="SM00947">
    <property type="entry name" value="Pro_CA"/>
    <property type="match status" value="1"/>
</dbReference>
<keyword evidence="10" id="KW-1185">Reference proteome</keyword>
<evidence type="ECO:0000313" key="9">
    <source>
        <dbReference type="EMBL" id="AOS63670.1"/>
    </source>
</evidence>
<evidence type="ECO:0000256" key="3">
    <source>
        <dbReference type="ARBA" id="ARBA00022833"/>
    </source>
</evidence>
<dbReference type="InterPro" id="IPR036874">
    <property type="entry name" value="Carbonic_anhydrase_sf"/>
</dbReference>
<feature type="binding site" evidence="7">
    <location>
        <position position="110"/>
    </location>
    <ligand>
        <name>Zn(2+)</name>
        <dbReference type="ChEBI" id="CHEBI:29105"/>
    </ligand>
</feature>
<accession>A0AAC9HQP6</accession>
<evidence type="ECO:0000313" key="10">
    <source>
        <dbReference type="Proteomes" id="UP000095210"/>
    </source>
</evidence>
<dbReference type="PROSITE" id="PS00704">
    <property type="entry name" value="PROK_CO2_ANHYDRASE_1"/>
    <property type="match status" value="1"/>
</dbReference>
<name>A0AAC9HQP6_9PSEU</name>
<comment type="similarity">
    <text evidence="1">Belongs to the beta-class carbonic anhydrase family.</text>
</comment>
<gene>
    <name evidence="9" type="ORF">TL08_14280</name>
</gene>
<evidence type="ECO:0000256" key="6">
    <source>
        <dbReference type="ARBA" id="ARBA00048348"/>
    </source>
</evidence>
<comment type="cofactor">
    <cofactor evidence="7">
        <name>Zn(2+)</name>
        <dbReference type="ChEBI" id="CHEBI:29105"/>
    </cofactor>
    <text evidence="7">Binds 1 zinc ion per subunit.</text>
</comment>
<dbReference type="InterPro" id="IPR001765">
    <property type="entry name" value="Carbonic_anhydrase"/>
</dbReference>
<feature type="compositionally biased region" description="Polar residues" evidence="8">
    <location>
        <begin position="44"/>
        <end position="56"/>
    </location>
</feature>
<evidence type="ECO:0000256" key="4">
    <source>
        <dbReference type="ARBA" id="ARBA00023239"/>
    </source>
</evidence>
<dbReference type="CDD" id="cd03378">
    <property type="entry name" value="beta_CA_cladeC"/>
    <property type="match status" value="1"/>
</dbReference>
<dbReference type="PANTHER" id="PTHR11002">
    <property type="entry name" value="CARBONIC ANHYDRASE"/>
    <property type="match status" value="1"/>
</dbReference>
<feature type="binding site" evidence="7">
    <location>
        <position position="108"/>
    </location>
    <ligand>
        <name>Zn(2+)</name>
        <dbReference type="ChEBI" id="CHEBI:29105"/>
    </ligand>
</feature>
<comment type="catalytic activity">
    <reaction evidence="6">
        <text>hydrogencarbonate + H(+) = CO2 + H2O</text>
        <dbReference type="Rhea" id="RHEA:10748"/>
        <dbReference type="ChEBI" id="CHEBI:15377"/>
        <dbReference type="ChEBI" id="CHEBI:15378"/>
        <dbReference type="ChEBI" id="CHEBI:16526"/>
        <dbReference type="ChEBI" id="CHEBI:17544"/>
        <dbReference type="EC" id="4.2.1.1"/>
    </reaction>
</comment>
<dbReference type="AlphaFoldDB" id="A0AAC9HQP6"/>
<keyword evidence="3 7" id="KW-0862">Zinc</keyword>
<comment type="function">
    <text evidence="5">Catalyzes the reversible hydration of carbon dioxide to form bicarbonate.</text>
</comment>
<dbReference type="PANTHER" id="PTHR11002:SF79">
    <property type="entry name" value="CARBONIC ANHYDRASE 2"/>
    <property type="match status" value="1"/>
</dbReference>
<keyword evidence="7" id="KW-0479">Metal-binding</keyword>
<proteinExistence type="inferred from homology"/>